<evidence type="ECO:0000313" key="5">
    <source>
        <dbReference type="Proteomes" id="UP000617628"/>
    </source>
</evidence>
<feature type="signal peptide" evidence="2">
    <location>
        <begin position="1"/>
        <end position="19"/>
    </location>
</feature>
<name>A0A934VSP7_9BACT</name>
<dbReference type="InterPro" id="IPR029058">
    <property type="entry name" value="AB_hydrolase_fold"/>
</dbReference>
<keyword evidence="2" id="KW-0732">Signal</keyword>
<organism evidence="4 5">
    <name type="scientific">Pelagicoccus mobilis</name>
    <dbReference type="NCBI Taxonomy" id="415221"/>
    <lineage>
        <taxon>Bacteria</taxon>
        <taxon>Pseudomonadati</taxon>
        <taxon>Verrucomicrobiota</taxon>
        <taxon>Opitutia</taxon>
        <taxon>Puniceicoccales</taxon>
        <taxon>Pelagicoccaceae</taxon>
        <taxon>Pelagicoccus</taxon>
    </lineage>
</organism>
<comment type="caution">
    <text evidence="4">The sequence shown here is derived from an EMBL/GenBank/DDBJ whole genome shotgun (WGS) entry which is preliminary data.</text>
</comment>
<dbReference type="EMBL" id="JAENIL010000037">
    <property type="protein sequence ID" value="MBK1878888.1"/>
    <property type="molecule type" value="Genomic_DNA"/>
</dbReference>
<evidence type="ECO:0000256" key="2">
    <source>
        <dbReference type="SAM" id="SignalP"/>
    </source>
</evidence>
<dbReference type="InterPro" id="IPR050300">
    <property type="entry name" value="GDXG_lipolytic_enzyme"/>
</dbReference>
<dbReference type="Pfam" id="PF20434">
    <property type="entry name" value="BD-FAE"/>
    <property type="match status" value="1"/>
</dbReference>
<evidence type="ECO:0000259" key="3">
    <source>
        <dbReference type="Pfam" id="PF20434"/>
    </source>
</evidence>
<gene>
    <name evidence="4" type="ORF">JIN87_18540</name>
</gene>
<accession>A0A934VSP7</accession>
<dbReference type="AlphaFoldDB" id="A0A934VSP7"/>
<dbReference type="InterPro" id="IPR049492">
    <property type="entry name" value="BD-FAE-like_dom"/>
</dbReference>
<dbReference type="PANTHER" id="PTHR48081">
    <property type="entry name" value="AB HYDROLASE SUPERFAMILY PROTEIN C4A8.06C"/>
    <property type="match status" value="1"/>
</dbReference>
<reference evidence="4" key="1">
    <citation type="submission" date="2021-01" db="EMBL/GenBank/DDBJ databases">
        <title>Modified the classification status of verrucomicrobia.</title>
        <authorList>
            <person name="Feng X."/>
        </authorList>
    </citation>
    <scope>NUCLEOTIDE SEQUENCE</scope>
    <source>
        <strain evidence="4">KCTC 13126</strain>
    </source>
</reference>
<evidence type="ECO:0000313" key="4">
    <source>
        <dbReference type="EMBL" id="MBK1878888.1"/>
    </source>
</evidence>
<sequence>MLNRTLPLLTLAFACLANAAPSQYQLVSDISYTSLDDSYAQERCKLDIYYPEKTEETFATLIWFHGGGLKNGNKHIDERLKNQGIAIVAANYRMYPKVGTPTPIEDAASATAWVFQNIETYGGDPEKIFIAGHSAGGYLTSMLGFDKSYLAAHDIDADQIAGLIPYSGHTITHMTVREQIGMPGTQPLVDKYAPLYHVRADAPPILLLTGDRELELLGRYEENAYFWRMLQVVDHPDATLYEFDGYGHGMSEPAHPVTLKFINRILKK</sequence>
<keyword evidence="1 4" id="KW-0378">Hydrolase</keyword>
<dbReference type="Gene3D" id="3.40.50.1820">
    <property type="entry name" value="alpha/beta hydrolase"/>
    <property type="match status" value="1"/>
</dbReference>
<dbReference type="SUPFAM" id="SSF53474">
    <property type="entry name" value="alpha/beta-Hydrolases"/>
    <property type="match status" value="1"/>
</dbReference>
<dbReference type="PROSITE" id="PS51257">
    <property type="entry name" value="PROKAR_LIPOPROTEIN"/>
    <property type="match status" value="1"/>
</dbReference>
<dbReference type="PANTHER" id="PTHR48081:SF9">
    <property type="entry name" value="CARBOXYLESTERASE"/>
    <property type="match status" value="1"/>
</dbReference>
<proteinExistence type="predicted"/>
<protein>
    <submittedName>
        <fullName evidence="4">Alpha/beta hydrolase</fullName>
    </submittedName>
</protein>
<dbReference type="GO" id="GO:0016787">
    <property type="term" value="F:hydrolase activity"/>
    <property type="evidence" value="ECO:0007669"/>
    <property type="project" value="UniProtKB-KW"/>
</dbReference>
<feature type="domain" description="BD-FAE-like" evidence="3">
    <location>
        <begin position="46"/>
        <end position="212"/>
    </location>
</feature>
<feature type="chain" id="PRO_5036975421" evidence="2">
    <location>
        <begin position="20"/>
        <end position="268"/>
    </location>
</feature>
<evidence type="ECO:0000256" key="1">
    <source>
        <dbReference type="ARBA" id="ARBA00022801"/>
    </source>
</evidence>
<dbReference type="RefSeq" id="WP_200357102.1">
    <property type="nucleotide sequence ID" value="NZ_JAENIL010000037.1"/>
</dbReference>
<keyword evidence="5" id="KW-1185">Reference proteome</keyword>
<dbReference type="Proteomes" id="UP000617628">
    <property type="component" value="Unassembled WGS sequence"/>
</dbReference>